<evidence type="ECO:0000256" key="1">
    <source>
        <dbReference type="SAM" id="MobiDB-lite"/>
    </source>
</evidence>
<dbReference type="AlphaFoldDB" id="A0A8X6LKK0"/>
<sequence>MVGVTEREGENYKKEDERYKSKEKNREKIERKIRKEQKRENKKKKVRFPNKKLFSWYLDHRPENDPVCFRCPSILPPVPITATKSRERLHFASFYPHRRWNSF</sequence>
<organism evidence="2 3">
    <name type="scientific">Trichonephila clavata</name>
    <name type="common">Joro spider</name>
    <name type="synonym">Nephila clavata</name>
    <dbReference type="NCBI Taxonomy" id="2740835"/>
    <lineage>
        <taxon>Eukaryota</taxon>
        <taxon>Metazoa</taxon>
        <taxon>Ecdysozoa</taxon>
        <taxon>Arthropoda</taxon>
        <taxon>Chelicerata</taxon>
        <taxon>Arachnida</taxon>
        <taxon>Araneae</taxon>
        <taxon>Araneomorphae</taxon>
        <taxon>Entelegynae</taxon>
        <taxon>Araneoidea</taxon>
        <taxon>Nephilidae</taxon>
        <taxon>Trichonephila</taxon>
    </lineage>
</organism>
<gene>
    <name evidence="2" type="ORF">TNCT_734481</name>
</gene>
<proteinExistence type="predicted"/>
<keyword evidence="3" id="KW-1185">Reference proteome</keyword>
<comment type="caution">
    <text evidence="2">The sequence shown here is derived from an EMBL/GenBank/DDBJ whole genome shotgun (WGS) entry which is preliminary data.</text>
</comment>
<dbReference type="Proteomes" id="UP000887116">
    <property type="component" value="Unassembled WGS sequence"/>
</dbReference>
<feature type="region of interest" description="Disordered" evidence="1">
    <location>
        <begin position="1"/>
        <end position="44"/>
    </location>
</feature>
<evidence type="ECO:0000313" key="2">
    <source>
        <dbReference type="EMBL" id="GFR13225.1"/>
    </source>
</evidence>
<feature type="compositionally biased region" description="Basic residues" evidence="1">
    <location>
        <begin position="31"/>
        <end position="44"/>
    </location>
</feature>
<reference evidence="2" key="1">
    <citation type="submission" date="2020-07" db="EMBL/GenBank/DDBJ databases">
        <title>Multicomponent nature underlies the extraordinary mechanical properties of spider dragline silk.</title>
        <authorList>
            <person name="Kono N."/>
            <person name="Nakamura H."/>
            <person name="Mori M."/>
            <person name="Yoshida Y."/>
            <person name="Ohtoshi R."/>
            <person name="Malay A.D."/>
            <person name="Moran D.A.P."/>
            <person name="Tomita M."/>
            <person name="Numata K."/>
            <person name="Arakawa K."/>
        </authorList>
    </citation>
    <scope>NUCLEOTIDE SEQUENCE</scope>
</reference>
<evidence type="ECO:0000313" key="3">
    <source>
        <dbReference type="Proteomes" id="UP000887116"/>
    </source>
</evidence>
<feature type="compositionally biased region" description="Basic and acidic residues" evidence="1">
    <location>
        <begin position="1"/>
        <end position="30"/>
    </location>
</feature>
<name>A0A8X6LKK0_TRICU</name>
<protein>
    <submittedName>
        <fullName evidence="2">Uncharacterized protein</fullName>
    </submittedName>
</protein>
<dbReference type="EMBL" id="BMAO01026899">
    <property type="protein sequence ID" value="GFR13225.1"/>
    <property type="molecule type" value="Genomic_DNA"/>
</dbReference>
<accession>A0A8X6LKK0</accession>